<gene>
    <name evidence="4" type="ORF">QBC47DRAFT_403214</name>
</gene>
<evidence type="ECO:0000256" key="1">
    <source>
        <dbReference type="SAM" id="MobiDB-lite"/>
    </source>
</evidence>
<dbReference type="EMBL" id="MU839835">
    <property type="protein sequence ID" value="KAK1754805.1"/>
    <property type="molecule type" value="Genomic_DNA"/>
</dbReference>
<feature type="region of interest" description="Disordered" evidence="1">
    <location>
        <begin position="111"/>
        <end position="135"/>
    </location>
</feature>
<dbReference type="AlphaFoldDB" id="A0AAJ0BAQ2"/>
<feature type="compositionally biased region" description="Low complexity" evidence="1">
    <location>
        <begin position="254"/>
        <end position="268"/>
    </location>
</feature>
<keyword evidence="2" id="KW-0812">Transmembrane</keyword>
<keyword evidence="2" id="KW-0472">Membrane</keyword>
<sequence>MRLPHSLWALLALQLDAALSQQPQPDQPIPTAIRKMPPDQGAKFHESYYAFAPVPDQQQDDPLRRRPRSPLPAIPDVILARSAALSGNSSLSPEPGRFNFLLPPFAVLSLDEPEPESGPGVSEQNGGDSRRIRRSQQAAAAGVLAHLEKRQWACPTGTSGCGAIGYPNSCCQDGETCVLVADTGLGPVGCCPAGSSCAGNVMACTGGSTPCGSDVGGGCCIPGYVCQGPGCVVSQAPSPSPSPAPPPPPPPPGVTTITSTSTSIIDSPTPSTVIVTVIVTISPPAQSPPRTSTVTQTVSPSSTDTGIGAPYRPTSSSTNGIATYCPTGFYACLASAGGGCCQTGRDCHTTSCPPVAMTTIVTANGVTVVVPASGVPAAATTGQCAGGWFLCGREAGPVPGCCPEGYSCGTASCSVVTGGATATVAKELPGGASLGRGMGVGWRGFVWGMVGWLVVVLLVF</sequence>
<evidence type="ECO:0000313" key="4">
    <source>
        <dbReference type="EMBL" id="KAK1754805.1"/>
    </source>
</evidence>
<evidence type="ECO:0008006" key="6">
    <source>
        <dbReference type="Google" id="ProtNLM"/>
    </source>
</evidence>
<keyword evidence="3" id="KW-0732">Signal</keyword>
<feature type="signal peptide" evidence="3">
    <location>
        <begin position="1"/>
        <end position="20"/>
    </location>
</feature>
<dbReference type="PANTHER" id="PTHR39599:SF2">
    <property type="entry name" value="ANCHORED PROTEIN, PUTATIVE (AFU_ORTHOLOGUE AFUA_1G09650)-RELATED"/>
    <property type="match status" value="1"/>
</dbReference>
<accession>A0AAJ0BAQ2</accession>
<feature type="region of interest" description="Disordered" evidence="1">
    <location>
        <begin position="284"/>
        <end position="313"/>
    </location>
</feature>
<feature type="compositionally biased region" description="Low complexity" evidence="1">
    <location>
        <begin position="284"/>
        <end position="303"/>
    </location>
</feature>
<feature type="region of interest" description="Disordered" evidence="1">
    <location>
        <begin position="237"/>
        <end position="268"/>
    </location>
</feature>
<evidence type="ECO:0000256" key="2">
    <source>
        <dbReference type="SAM" id="Phobius"/>
    </source>
</evidence>
<protein>
    <recommendedName>
        <fullName evidence="6">GPI anchored protein</fullName>
    </recommendedName>
</protein>
<keyword evidence="5" id="KW-1185">Reference proteome</keyword>
<comment type="caution">
    <text evidence="4">The sequence shown here is derived from an EMBL/GenBank/DDBJ whole genome shotgun (WGS) entry which is preliminary data.</text>
</comment>
<evidence type="ECO:0000256" key="3">
    <source>
        <dbReference type="SAM" id="SignalP"/>
    </source>
</evidence>
<feature type="compositionally biased region" description="Pro residues" evidence="1">
    <location>
        <begin position="238"/>
        <end position="253"/>
    </location>
</feature>
<name>A0AAJ0BAQ2_9PEZI</name>
<dbReference type="PANTHER" id="PTHR39599">
    <property type="entry name" value="GPI-ANCHORED PROTEIN (EUROFUNG)-RELATED-RELATED"/>
    <property type="match status" value="1"/>
</dbReference>
<organism evidence="4 5">
    <name type="scientific">Echria macrotheca</name>
    <dbReference type="NCBI Taxonomy" id="438768"/>
    <lineage>
        <taxon>Eukaryota</taxon>
        <taxon>Fungi</taxon>
        <taxon>Dikarya</taxon>
        <taxon>Ascomycota</taxon>
        <taxon>Pezizomycotina</taxon>
        <taxon>Sordariomycetes</taxon>
        <taxon>Sordariomycetidae</taxon>
        <taxon>Sordariales</taxon>
        <taxon>Schizotheciaceae</taxon>
        <taxon>Echria</taxon>
    </lineage>
</organism>
<proteinExistence type="predicted"/>
<feature type="chain" id="PRO_5042618971" description="GPI anchored protein" evidence="3">
    <location>
        <begin position="21"/>
        <end position="460"/>
    </location>
</feature>
<dbReference type="Proteomes" id="UP001239445">
    <property type="component" value="Unassembled WGS sequence"/>
</dbReference>
<evidence type="ECO:0000313" key="5">
    <source>
        <dbReference type="Proteomes" id="UP001239445"/>
    </source>
</evidence>
<keyword evidence="2" id="KW-1133">Transmembrane helix</keyword>
<reference evidence="4" key="1">
    <citation type="submission" date="2023-06" db="EMBL/GenBank/DDBJ databases">
        <title>Genome-scale phylogeny and comparative genomics of the fungal order Sordariales.</title>
        <authorList>
            <consortium name="Lawrence Berkeley National Laboratory"/>
            <person name="Hensen N."/>
            <person name="Bonometti L."/>
            <person name="Westerberg I."/>
            <person name="Brannstrom I.O."/>
            <person name="Guillou S."/>
            <person name="Cros-Aarteil S."/>
            <person name="Calhoun S."/>
            <person name="Haridas S."/>
            <person name="Kuo A."/>
            <person name="Mondo S."/>
            <person name="Pangilinan J."/>
            <person name="Riley R."/>
            <person name="Labutti K."/>
            <person name="Andreopoulos B."/>
            <person name="Lipzen A."/>
            <person name="Chen C."/>
            <person name="Yanf M."/>
            <person name="Daum C."/>
            <person name="Ng V."/>
            <person name="Clum A."/>
            <person name="Steindorff A."/>
            <person name="Ohm R."/>
            <person name="Martin F."/>
            <person name="Silar P."/>
            <person name="Natvig D."/>
            <person name="Lalanne C."/>
            <person name="Gautier V."/>
            <person name="Ament-Velasquez S.L."/>
            <person name="Kruys A."/>
            <person name="Hutchinson M.I."/>
            <person name="Powell A.J."/>
            <person name="Barry K."/>
            <person name="Miller A.N."/>
            <person name="Grigoriev I.V."/>
            <person name="Debuchy R."/>
            <person name="Gladieux P."/>
            <person name="Thoren M.H."/>
            <person name="Johannesson H."/>
        </authorList>
    </citation>
    <scope>NUCLEOTIDE SEQUENCE</scope>
    <source>
        <strain evidence="4">PSN4</strain>
    </source>
</reference>
<feature type="transmembrane region" description="Helical" evidence="2">
    <location>
        <begin position="440"/>
        <end position="459"/>
    </location>
</feature>